<evidence type="ECO:0000313" key="3">
    <source>
        <dbReference type="EMBL" id="KAF5175357.1"/>
    </source>
</evidence>
<dbReference type="GO" id="GO:0005783">
    <property type="term" value="C:endoplasmic reticulum"/>
    <property type="evidence" value="ECO:0007669"/>
    <property type="project" value="TreeGrafter"/>
</dbReference>
<feature type="non-terminal residue" evidence="3">
    <location>
        <position position="1"/>
    </location>
</feature>
<dbReference type="Proteomes" id="UP000554482">
    <property type="component" value="Unassembled WGS sequence"/>
</dbReference>
<evidence type="ECO:0000256" key="1">
    <source>
        <dbReference type="ARBA" id="ARBA00006066"/>
    </source>
</evidence>
<feature type="non-terminal residue" evidence="3">
    <location>
        <position position="85"/>
    </location>
</feature>
<dbReference type="SUPFAM" id="SSF102588">
    <property type="entry name" value="LmbE-like"/>
    <property type="match status" value="1"/>
</dbReference>
<comment type="caution">
    <text evidence="3">The sequence shown here is derived from an EMBL/GenBank/DDBJ whole genome shotgun (WGS) entry which is preliminary data.</text>
</comment>
<dbReference type="PANTHER" id="PTHR12993">
    <property type="entry name" value="N-ACETYLGLUCOSAMINYL-PHOSPHATIDYLINOSITOL DE-N-ACETYLASE-RELATED"/>
    <property type="match status" value="1"/>
</dbReference>
<name>A0A7J6US45_THATH</name>
<dbReference type="PANTHER" id="PTHR12993:SF11">
    <property type="entry name" value="N-ACETYLGLUCOSAMINYL-PHOSPHATIDYLINOSITOL DE-N-ACETYLASE"/>
    <property type="match status" value="1"/>
</dbReference>
<evidence type="ECO:0000313" key="4">
    <source>
        <dbReference type="Proteomes" id="UP000554482"/>
    </source>
</evidence>
<organism evidence="3 4">
    <name type="scientific">Thalictrum thalictroides</name>
    <name type="common">Rue-anemone</name>
    <name type="synonym">Anemone thalictroides</name>
    <dbReference type="NCBI Taxonomy" id="46969"/>
    <lineage>
        <taxon>Eukaryota</taxon>
        <taxon>Viridiplantae</taxon>
        <taxon>Streptophyta</taxon>
        <taxon>Embryophyta</taxon>
        <taxon>Tracheophyta</taxon>
        <taxon>Spermatophyta</taxon>
        <taxon>Magnoliopsida</taxon>
        <taxon>Ranunculales</taxon>
        <taxon>Ranunculaceae</taxon>
        <taxon>Thalictroideae</taxon>
        <taxon>Thalictrum</taxon>
    </lineage>
</organism>
<dbReference type="Gene3D" id="3.40.50.10320">
    <property type="entry name" value="LmbE-like"/>
    <property type="match status" value="1"/>
</dbReference>
<dbReference type="GO" id="GO:0000225">
    <property type="term" value="F:N-acetylglucosaminylphosphatidylinositol deacetylase activity"/>
    <property type="evidence" value="ECO:0007669"/>
    <property type="project" value="UniProtKB-EC"/>
</dbReference>
<sequence>NADGKGNIRKEELYHACTTLKIPRQQIRILDHPDLQDGFDNTWSSILIAKILKEEIATWGIDLLITFDSYGISGHRNHRDVRNGI</sequence>
<dbReference type="OrthoDB" id="440160at2759"/>
<dbReference type="EC" id="3.5.1.89" evidence="2"/>
<dbReference type="UniPathway" id="UPA00196"/>
<dbReference type="GO" id="GO:0006506">
    <property type="term" value="P:GPI anchor biosynthetic process"/>
    <property type="evidence" value="ECO:0007669"/>
    <property type="project" value="UniProtKB-UniPathway"/>
</dbReference>
<evidence type="ECO:0000256" key="2">
    <source>
        <dbReference type="ARBA" id="ARBA00012176"/>
    </source>
</evidence>
<protein>
    <recommendedName>
        <fullName evidence="2">N-acetylglucosaminylphosphatidylinositol deacetylase</fullName>
        <ecNumber evidence="2">3.5.1.89</ecNumber>
    </recommendedName>
</protein>
<dbReference type="GO" id="GO:0016020">
    <property type="term" value="C:membrane"/>
    <property type="evidence" value="ECO:0007669"/>
    <property type="project" value="GOC"/>
</dbReference>
<gene>
    <name evidence="3" type="ORF">FRX31_035056</name>
</gene>
<comment type="similarity">
    <text evidence="1">Belongs to the PIGL family.</text>
</comment>
<dbReference type="AlphaFoldDB" id="A0A7J6US45"/>
<proteinExistence type="inferred from homology"/>
<accession>A0A7J6US45</accession>
<dbReference type="InterPro" id="IPR003737">
    <property type="entry name" value="GlcNAc_PI_deacetylase-related"/>
</dbReference>
<keyword evidence="4" id="KW-1185">Reference proteome</keyword>
<dbReference type="EMBL" id="JABWDY010044178">
    <property type="protein sequence ID" value="KAF5175357.1"/>
    <property type="molecule type" value="Genomic_DNA"/>
</dbReference>
<dbReference type="InterPro" id="IPR024078">
    <property type="entry name" value="LmbE-like_dom_sf"/>
</dbReference>
<dbReference type="Pfam" id="PF02585">
    <property type="entry name" value="PIG-L"/>
    <property type="match status" value="1"/>
</dbReference>
<reference evidence="3 4" key="1">
    <citation type="submission" date="2020-06" db="EMBL/GenBank/DDBJ databases">
        <title>Transcriptomic and genomic resources for Thalictrum thalictroides and T. hernandezii: Facilitating candidate gene discovery in an emerging model plant lineage.</title>
        <authorList>
            <person name="Arias T."/>
            <person name="Riano-Pachon D.M."/>
            <person name="Di Stilio V.S."/>
        </authorList>
    </citation>
    <scope>NUCLEOTIDE SEQUENCE [LARGE SCALE GENOMIC DNA]</scope>
    <source>
        <strain evidence="4">cv. WT478/WT964</strain>
        <tissue evidence="3">Leaves</tissue>
    </source>
</reference>